<feature type="domain" description="Aminotransferase class I/classII large" evidence="4">
    <location>
        <begin position="141"/>
        <end position="295"/>
    </location>
</feature>
<evidence type="ECO:0000256" key="2">
    <source>
        <dbReference type="ARBA" id="ARBA00022898"/>
    </source>
</evidence>
<dbReference type="Gene3D" id="3.90.1150.10">
    <property type="entry name" value="Aspartate Aminotransferase, domain 1"/>
    <property type="match status" value="1"/>
</dbReference>
<dbReference type="SUPFAM" id="SSF53383">
    <property type="entry name" value="PLP-dependent transferases"/>
    <property type="match status" value="1"/>
</dbReference>
<keyword evidence="3" id="KW-0032">Aminotransferase</keyword>
<keyword evidence="5" id="KW-0456">Lyase</keyword>
<dbReference type="CDD" id="cd00609">
    <property type="entry name" value="AAT_like"/>
    <property type="match status" value="1"/>
</dbReference>
<dbReference type="InterPro" id="IPR015421">
    <property type="entry name" value="PyrdxlP-dep_Trfase_major"/>
</dbReference>
<evidence type="ECO:0000313" key="5">
    <source>
        <dbReference type="EMBL" id="MFC3613891.1"/>
    </source>
</evidence>
<name>A0ABV7TE78_9RHOB</name>
<evidence type="ECO:0000313" key="6">
    <source>
        <dbReference type="Proteomes" id="UP001595629"/>
    </source>
</evidence>
<dbReference type="PANTHER" id="PTHR42885">
    <property type="entry name" value="HISTIDINOL-PHOSPHATE AMINOTRANSFERASE-RELATED"/>
    <property type="match status" value="1"/>
</dbReference>
<dbReference type="Pfam" id="PF00155">
    <property type="entry name" value="Aminotran_1_2"/>
    <property type="match status" value="1"/>
</dbReference>
<dbReference type="Proteomes" id="UP001595629">
    <property type="component" value="Unassembled WGS sequence"/>
</dbReference>
<dbReference type="InterPro" id="IPR004839">
    <property type="entry name" value="Aminotransferase_I/II_large"/>
</dbReference>
<comment type="cofactor">
    <cofactor evidence="1 3">
        <name>pyridoxal 5'-phosphate</name>
        <dbReference type="ChEBI" id="CHEBI:597326"/>
    </cofactor>
</comment>
<sequence length="322" mass="35369">MTNPRQIEDRSRRHRDHGGGIDHAISVYGGSRADWLDLSTGINPHPYPLPILETLDWTALPDRAAFSRLCNAARDFWNVPDEAAILPAPGASALIARLPALYPADRVEITPPTYNEHAAAFRAHGWDVVEDGPATARVLVHPNNPDGRVWTAADATARLTIIDESFCDVLPERSLVNLAAGEGTIVLKSFGKFWGLAGLRLGFAIAQPEIIDRLADLTGPWAVSGPALRVGTLALQDAEWADRTRAHLEAEAQKLDQLMIKRGAQLLGGTSLFRLYDVDDAQASHDRLARKHILTRVFPYSRRMLRLGLPPSGAWDRLEDAL</sequence>
<dbReference type="PROSITE" id="PS00105">
    <property type="entry name" value="AA_TRANSFER_CLASS_1"/>
    <property type="match status" value="1"/>
</dbReference>
<dbReference type="InterPro" id="IPR015424">
    <property type="entry name" value="PyrdxlP-dep_Trfase"/>
</dbReference>
<comment type="similarity">
    <text evidence="3">Belongs to the class-I pyridoxal-phosphate-dependent aminotransferase family.</text>
</comment>
<dbReference type="GO" id="GO:0048472">
    <property type="term" value="F:threonine-phosphate decarboxylase activity"/>
    <property type="evidence" value="ECO:0007669"/>
    <property type="project" value="UniProtKB-EC"/>
</dbReference>
<protein>
    <recommendedName>
        <fullName evidence="3">Aminotransferase</fullName>
        <ecNumber evidence="3">2.6.1.-</ecNumber>
    </recommendedName>
</protein>
<evidence type="ECO:0000256" key="3">
    <source>
        <dbReference type="RuleBase" id="RU000481"/>
    </source>
</evidence>
<dbReference type="EMBL" id="JBHRXI010000010">
    <property type="protein sequence ID" value="MFC3613891.1"/>
    <property type="molecule type" value="Genomic_DNA"/>
</dbReference>
<gene>
    <name evidence="5" type="ORF">ACFORG_08995</name>
</gene>
<keyword evidence="6" id="KW-1185">Reference proteome</keyword>
<dbReference type="InterPro" id="IPR004838">
    <property type="entry name" value="NHTrfase_class1_PyrdxlP-BS"/>
</dbReference>
<reference evidence="6" key="1">
    <citation type="journal article" date="2019" name="Int. J. Syst. Evol. Microbiol.">
        <title>The Global Catalogue of Microorganisms (GCM) 10K type strain sequencing project: providing services to taxonomists for standard genome sequencing and annotation.</title>
        <authorList>
            <consortium name="The Broad Institute Genomics Platform"/>
            <consortium name="The Broad Institute Genome Sequencing Center for Infectious Disease"/>
            <person name="Wu L."/>
            <person name="Ma J."/>
        </authorList>
    </citation>
    <scope>NUCLEOTIDE SEQUENCE [LARGE SCALE GENOMIC DNA]</scope>
    <source>
        <strain evidence="6">KCTC 42911</strain>
    </source>
</reference>
<organism evidence="5 6">
    <name type="scientific">Lutimaribacter marinistellae</name>
    <dbReference type="NCBI Taxonomy" id="1820329"/>
    <lineage>
        <taxon>Bacteria</taxon>
        <taxon>Pseudomonadati</taxon>
        <taxon>Pseudomonadota</taxon>
        <taxon>Alphaproteobacteria</taxon>
        <taxon>Rhodobacterales</taxon>
        <taxon>Roseobacteraceae</taxon>
        <taxon>Lutimaribacter</taxon>
    </lineage>
</organism>
<dbReference type="Gene3D" id="3.40.640.10">
    <property type="entry name" value="Type I PLP-dependent aspartate aminotransferase-like (Major domain)"/>
    <property type="match status" value="1"/>
</dbReference>
<keyword evidence="3" id="KW-0808">Transferase</keyword>
<dbReference type="RefSeq" id="WP_386735085.1">
    <property type="nucleotide sequence ID" value="NZ_JBHRXI010000010.1"/>
</dbReference>
<dbReference type="PANTHER" id="PTHR42885:SF1">
    <property type="entry name" value="THREONINE-PHOSPHATE DECARBOXYLASE"/>
    <property type="match status" value="1"/>
</dbReference>
<proteinExistence type="inferred from homology"/>
<evidence type="ECO:0000256" key="1">
    <source>
        <dbReference type="ARBA" id="ARBA00001933"/>
    </source>
</evidence>
<dbReference type="EC" id="2.6.1.-" evidence="3"/>
<evidence type="ECO:0000259" key="4">
    <source>
        <dbReference type="Pfam" id="PF00155"/>
    </source>
</evidence>
<dbReference type="InterPro" id="IPR015422">
    <property type="entry name" value="PyrdxlP-dep_Trfase_small"/>
</dbReference>
<accession>A0ABV7TE78</accession>
<keyword evidence="2" id="KW-0663">Pyridoxal phosphate</keyword>
<comment type="caution">
    <text evidence="5">The sequence shown here is derived from an EMBL/GenBank/DDBJ whole genome shotgun (WGS) entry which is preliminary data.</text>
</comment>